<name>A0A1D1VA57_RAMVA</name>
<protein>
    <recommendedName>
        <fullName evidence="4">DUF659 domain-containing protein</fullName>
    </recommendedName>
</protein>
<evidence type="ECO:0008006" key="4">
    <source>
        <dbReference type="Google" id="ProtNLM"/>
    </source>
</evidence>
<dbReference type="SUPFAM" id="SSF53098">
    <property type="entry name" value="Ribonuclease H-like"/>
    <property type="match status" value="1"/>
</dbReference>
<reference evidence="2 3" key="1">
    <citation type="journal article" date="2016" name="Nat. Commun.">
        <title>Extremotolerant tardigrade genome and improved radiotolerance of human cultured cells by tardigrade-unique protein.</title>
        <authorList>
            <person name="Hashimoto T."/>
            <person name="Horikawa D.D."/>
            <person name="Saito Y."/>
            <person name="Kuwahara H."/>
            <person name="Kozuka-Hata H."/>
            <person name="Shin-I T."/>
            <person name="Minakuchi Y."/>
            <person name="Ohishi K."/>
            <person name="Motoyama A."/>
            <person name="Aizu T."/>
            <person name="Enomoto A."/>
            <person name="Kondo K."/>
            <person name="Tanaka S."/>
            <person name="Hara Y."/>
            <person name="Koshikawa S."/>
            <person name="Sagara H."/>
            <person name="Miura T."/>
            <person name="Yokobori S."/>
            <person name="Miyagawa K."/>
            <person name="Suzuki Y."/>
            <person name="Kubo T."/>
            <person name="Oyama M."/>
            <person name="Kohara Y."/>
            <person name="Fujiyama A."/>
            <person name="Arakawa K."/>
            <person name="Katayama T."/>
            <person name="Toyoda A."/>
            <person name="Kunieda T."/>
        </authorList>
    </citation>
    <scope>NUCLEOTIDE SEQUENCE [LARGE SCALE GENOMIC DNA]</scope>
    <source>
        <strain evidence="2 3">YOKOZUNA-1</strain>
    </source>
</reference>
<organism evidence="2 3">
    <name type="scientific">Ramazzottius varieornatus</name>
    <name type="common">Water bear</name>
    <name type="synonym">Tardigrade</name>
    <dbReference type="NCBI Taxonomy" id="947166"/>
    <lineage>
        <taxon>Eukaryota</taxon>
        <taxon>Metazoa</taxon>
        <taxon>Ecdysozoa</taxon>
        <taxon>Tardigrada</taxon>
        <taxon>Eutardigrada</taxon>
        <taxon>Parachela</taxon>
        <taxon>Hypsibioidea</taxon>
        <taxon>Ramazzottiidae</taxon>
        <taxon>Ramazzottius</taxon>
    </lineage>
</organism>
<keyword evidence="3" id="KW-1185">Reference proteome</keyword>
<evidence type="ECO:0000256" key="1">
    <source>
        <dbReference type="SAM" id="MobiDB-lite"/>
    </source>
</evidence>
<comment type="caution">
    <text evidence="2">The sequence shown here is derived from an EMBL/GenBank/DDBJ whole genome shotgun (WGS) entry which is preliminary data.</text>
</comment>
<accession>A0A1D1VA57</accession>
<feature type="compositionally biased region" description="Basic and acidic residues" evidence="1">
    <location>
        <begin position="25"/>
        <end position="35"/>
    </location>
</feature>
<evidence type="ECO:0000313" key="3">
    <source>
        <dbReference type="Proteomes" id="UP000186922"/>
    </source>
</evidence>
<dbReference type="AlphaFoldDB" id="A0A1D1VA57"/>
<evidence type="ECO:0000313" key="2">
    <source>
        <dbReference type="EMBL" id="GAU98526.1"/>
    </source>
</evidence>
<proteinExistence type="predicted"/>
<dbReference type="EMBL" id="BDGG01000004">
    <property type="protein sequence ID" value="GAU98526.1"/>
    <property type="molecule type" value="Genomic_DNA"/>
</dbReference>
<dbReference type="OrthoDB" id="2365019at2759"/>
<gene>
    <name evidence="2" type="primary">RvY_09660-1</name>
    <name evidence="2" type="synonym">RvY_09660.1</name>
    <name evidence="2" type="ORF">RvY_09660</name>
</gene>
<dbReference type="Proteomes" id="UP000186922">
    <property type="component" value="Unassembled WGS sequence"/>
</dbReference>
<dbReference type="InterPro" id="IPR012337">
    <property type="entry name" value="RNaseH-like_sf"/>
</dbReference>
<sequence length="367" mass="41037">MDSSDDELPLPEPGLQKRTMASRLDPVKKPYRALDTEQPTSGKEPLKARLKRATTQGSLMGFVDRPLTTSEKSQFERLLANAFLDCFVAVIRTENGTENHIFGKIENVTGVSYTGDYVIEQVESALAIMRTEHNGIIQAVTCDSDGAHRKARTDLKTLHPEIISLPCSAHQINLIFQEVLKFLPKFPAICKCALSIISWFGVSNQSLRRLFKLHEVLYSKSISLPRPTHTRWYSYHFSFLNVQKSSMALQSYAVKFRDNEDYLPGDTKAAIGSSKFWDSLKDVLALLRPLVDAPAKAESVDSNEKAKPKDDVQNVLQTAGPVAEPTLSVDSHVPAIEFDEFMAEIMEKDAEVDADDAEEILLLYCIE</sequence>
<feature type="region of interest" description="Disordered" evidence="1">
    <location>
        <begin position="1"/>
        <end position="47"/>
    </location>
</feature>